<name>W7T9E0_9STRA</name>
<comment type="caution">
    <text evidence="1">The sequence shown here is derived from an EMBL/GenBank/DDBJ whole genome shotgun (WGS) entry which is preliminary data.</text>
</comment>
<dbReference type="Proteomes" id="UP000019335">
    <property type="component" value="Chromosome 19"/>
</dbReference>
<dbReference type="AlphaFoldDB" id="W7T9E0"/>
<sequence length="101" mass="11238">MGREHSEQLRQALLAAGYELAWDLTGVGKTVTEGCTLRRGGRVSWREGGGGGVVDRQLVCVRICVLNHERSLQEGHGNRTRWYSGACQRKLARMRPSFLSP</sequence>
<gene>
    <name evidence="1" type="ORF">Naga_101702g1</name>
</gene>
<reference evidence="1 2" key="1">
    <citation type="journal article" date="2014" name="Mol. Plant">
        <title>Chromosome Scale Genome Assembly and Transcriptome Profiling of Nannochloropsis gaditana in Nitrogen Depletion.</title>
        <authorList>
            <person name="Corteggiani Carpinelli E."/>
            <person name="Telatin A."/>
            <person name="Vitulo N."/>
            <person name="Forcato C."/>
            <person name="D'Angelo M."/>
            <person name="Schiavon R."/>
            <person name="Vezzi A."/>
            <person name="Giacometti G.M."/>
            <person name="Morosinotto T."/>
            <person name="Valle G."/>
        </authorList>
    </citation>
    <scope>NUCLEOTIDE SEQUENCE [LARGE SCALE GENOMIC DNA]</scope>
    <source>
        <strain evidence="1 2">B-31</strain>
    </source>
</reference>
<organism evidence="1 2">
    <name type="scientific">Nannochloropsis gaditana</name>
    <dbReference type="NCBI Taxonomy" id="72520"/>
    <lineage>
        <taxon>Eukaryota</taxon>
        <taxon>Sar</taxon>
        <taxon>Stramenopiles</taxon>
        <taxon>Ochrophyta</taxon>
        <taxon>Eustigmatophyceae</taxon>
        <taxon>Eustigmatales</taxon>
        <taxon>Monodopsidaceae</taxon>
        <taxon>Nannochloropsis</taxon>
    </lineage>
</organism>
<proteinExistence type="predicted"/>
<evidence type="ECO:0000313" key="2">
    <source>
        <dbReference type="Proteomes" id="UP000019335"/>
    </source>
</evidence>
<accession>W7T9E0</accession>
<evidence type="ECO:0000313" key="1">
    <source>
        <dbReference type="EMBL" id="EWM22972.1"/>
    </source>
</evidence>
<protein>
    <submittedName>
        <fullName evidence="1">Uncharacterized protein</fullName>
    </submittedName>
</protein>
<keyword evidence="2" id="KW-1185">Reference proteome</keyword>
<dbReference type="EMBL" id="AZIL01001962">
    <property type="protein sequence ID" value="EWM22972.1"/>
    <property type="molecule type" value="Genomic_DNA"/>
</dbReference>